<keyword evidence="7 12" id="KW-0406">Ion transport</keyword>
<gene>
    <name evidence="12 13" type="primary">crcB</name>
    <name evidence="12" type="synonym">fluC</name>
    <name evidence="13" type="ORF">GCM10025770_08070</name>
</gene>
<dbReference type="InterPro" id="IPR003691">
    <property type="entry name" value="FluC"/>
</dbReference>
<name>A0ABP9QE43_9RHOO</name>
<evidence type="ECO:0000256" key="4">
    <source>
        <dbReference type="ARBA" id="ARBA00022692"/>
    </source>
</evidence>
<evidence type="ECO:0000256" key="3">
    <source>
        <dbReference type="ARBA" id="ARBA00022519"/>
    </source>
</evidence>
<evidence type="ECO:0000256" key="11">
    <source>
        <dbReference type="ARBA" id="ARBA00035585"/>
    </source>
</evidence>
<protein>
    <recommendedName>
        <fullName evidence="12">Fluoride-specific ion channel FluC</fullName>
    </recommendedName>
</protein>
<evidence type="ECO:0000256" key="1">
    <source>
        <dbReference type="ARBA" id="ARBA00004651"/>
    </source>
</evidence>
<dbReference type="PANTHER" id="PTHR28259:SF1">
    <property type="entry name" value="FLUORIDE EXPORT PROTEIN 1-RELATED"/>
    <property type="match status" value="1"/>
</dbReference>
<evidence type="ECO:0000256" key="5">
    <source>
        <dbReference type="ARBA" id="ARBA00022989"/>
    </source>
</evidence>
<dbReference type="NCBIfam" id="NF010792">
    <property type="entry name" value="PRK14196.1"/>
    <property type="match status" value="1"/>
</dbReference>
<dbReference type="PANTHER" id="PTHR28259">
    <property type="entry name" value="FLUORIDE EXPORT PROTEIN 1-RELATED"/>
    <property type="match status" value="1"/>
</dbReference>
<keyword evidence="12" id="KW-0479">Metal-binding</keyword>
<dbReference type="RefSeq" id="WP_345531555.1">
    <property type="nucleotide sequence ID" value="NZ_BAABLD010000002.1"/>
</dbReference>
<evidence type="ECO:0000256" key="2">
    <source>
        <dbReference type="ARBA" id="ARBA00022475"/>
    </source>
</evidence>
<evidence type="ECO:0000313" key="14">
    <source>
        <dbReference type="Proteomes" id="UP001500547"/>
    </source>
</evidence>
<keyword evidence="9 12" id="KW-0407">Ion channel</keyword>
<feature type="binding site" evidence="12">
    <location>
        <position position="77"/>
    </location>
    <ligand>
        <name>Na(+)</name>
        <dbReference type="ChEBI" id="CHEBI:29101"/>
        <note>structural</note>
    </ligand>
</feature>
<feature type="transmembrane region" description="Helical" evidence="12">
    <location>
        <begin position="69"/>
        <end position="86"/>
    </location>
</feature>
<keyword evidence="4 12" id="KW-0812">Transmembrane</keyword>
<keyword evidence="3" id="KW-0997">Cell inner membrane</keyword>
<dbReference type="Proteomes" id="UP001500547">
    <property type="component" value="Unassembled WGS sequence"/>
</dbReference>
<organism evidence="13 14">
    <name type="scientific">Viridibacterium curvum</name>
    <dbReference type="NCBI Taxonomy" id="1101404"/>
    <lineage>
        <taxon>Bacteria</taxon>
        <taxon>Pseudomonadati</taxon>
        <taxon>Pseudomonadota</taxon>
        <taxon>Betaproteobacteria</taxon>
        <taxon>Rhodocyclales</taxon>
        <taxon>Rhodocyclaceae</taxon>
        <taxon>Viridibacterium</taxon>
    </lineage>
</organism>
<accession>A0ABP9QE43</accession>
<evidence type="ECO:0000256" key="6">
    <source>
        <dbReference type="ARBA" id="ARBA00023053"/>
    </source>
</evidence>
<comment type="similarity">
    <text evidence="10 12">Belongs to the fluoride channel Fluc/FEX (TC 1.A.43) family.</text>
</comment>
<keyword evidence="5 12" id="KW-1133">Transmembrane helix</keyword>
<evidence type="ECO:0000256" key="9">
    <source>
        <dbReference type="ARBA" id="ARBA00023303"/>
    </source>
</evidence>
<feature type="transmembrane region" description="Helical" evidence="12">
    <location>
        <begin position="33"/>
        <end position="57"/>
    </location>
</feature>
<comment type="function">
    <text evidence="12">Fluoride-specific ion channel. Important for reducing fluoride concentration in the cell, thus reducing its toxicity.</text>
</comment>
<comment type="catalytic activity">
    <reaction evidence="11">
        <text>fluoride(in) = fluoride(out)</text>
        <dbReference type="Rhea" id="RHEA:76159"/>
        <dbReference type="ChEBI" id="CHEBI:17051"/>
    </reaction>
    <physiologicalReaction direction="left-to-right" evidence="11">
        <dbReference type="Rhea" id="RHEA:76160"/>
    </physiologicalReaction>
</comment>
<keyword evidence="2 12" id="KW-1003">Cell membrane</keyword>
<keyword evidence="14" id="KW-1185">Reference proteome</keyword>
<dbReference type="Pfam" id="PF02537">
    <property type="entry name" value="CRCB"/>
    <property type="match status" value="1"/>
</dbReference>
<sequence>MTLAIHLGVIGAGAALGAWARWGLGLFLNPLLAAMPLGTLAANLIGGFLMGLALAWINALPELSPAIRLLVTTGFLGGLTTFSSFSGEVFQMLQRGALGWALAAIALHVCGSLAMTGLGWWSFQAIR</sequence>
<keyword evidence="8 12" id="KW-0472">Membrane</keyword>
<dbReference type="NCBIfam" id="TIGR00494">
    <property type="entry name" value="crcB"/>
    <property type="match status" value="1"/>
</dbReference>
<comment type="activity regulation">
    <text evidence="12">Na(+) is not transported, but it plays an essential structural role and its presence is essential for fluoride channel function.</text>
</comment>
<proteinExistence type="inferred from homology"/>
<evidence type="ECO:0000313" key="13">
    <source>
        <dbReference type="EMBL" id="GAA5160387.1"/>
    </source>
</evidence>
<feature type="transmembrane region" description="Helical" evidence="12">
    <location>
        <begin position="98"/>
        <end position="121"/>
    </location>
</feature>
<evidence type="ECO:0000256" key="7">
    <source>
        <dbReference type="ARBA" id="ARBA00023065"/>
    </source>
</evidence>
<comment type="subcellular location">
    <subcellularLocation>
        <location evidence="1 12">Cell membrane</location>
        <topology evidence="1 12">Multi-pass membrane protein</topology>
    </subcellularLocation>
</comment>
<dbReference type="EMBL" id="BAABLD010000002">
    <property type="protein sequence ID" value="GAA5160387.1"/>
    <property type="molecule type" value="Genomic_DNA"/>
</dbReference>
<evidence type="ECO:0000256" key="10">
    <source>
        <dbReference type="ARBA" id="ARBA00035120"/>
    </source>
</evidence>
<dbReference type="HAMAP" id="MF_00454">
    <property type="entry name" value="FluC"/>
    <property type="match status" value="1"/>
</dbReference>
<feature type="binding site" evidence="12">
    <location>
        <position position="80"/>
    </location>
    <ligand>
        <name>Na(+)</name>
        <dbReference type="ChEBI" id="CHEBI:29101"/>
        <note>structural</note>
    </ligand>
</feature>
<comment type="caution">
    <text evidence="13">The sequence shown here is derived from an EMBL/GenBank/DDBJ whole genome shotgun (WGS) entry which is preliminary data.</text>
</comment>
<keyword evidence="12" id="KW-0813">Transport</keyword>
<keyword evidence="6 12" id="KW-0915">Sodium</keyword>
<evidence type="ECO:0000256" key="12">
    <source>
        <dbReference type="HAMAP-Rule" id="MF_00454"/>
    </source>
</evidence>
<reference evidence="14" key="1">
    <citation type="journal article" date="2019" name="Int. J. Syst. Evol. Microbiol.">
        <title>The Global Catalogue of Microorganisms (GCM) 10K type strain sequencing project: providing services to taxonomists for standard genome sequencing and annotation.</title>
        <authorList>
            <consortium name="The Broad Institute Genomics Platform"/>
            <consortium name="The Broad Institute Genome Sequencing Center for Infectious Disease"/>
            <person name="Wu L."/>
            <person name="Ma J."/>
        </authorList>
    </citation>
    <scope>NUCLEOTIDE SEQUENCE [LARGE SCALE GENOMIC DNA]</scope>
    <source>
        <strain evidence="14">JCM 18715</strain>
    </source>
</reference>
<evidence type="ECO:0000256" key="8">
    <source>
        <dbReference type="ARBA" id="ARBA00023136"/>
    </source>
</evidence>